<evidence type="ECO:0000256" key="3">
    <source>
        <dbReference type="ARBA" id="ARBA00022833"/>
    </source>
</evidence>
<reference evidence="6" key="1">
    <citation type="journal article" date="2021" name="Nat. Commun.">
        <title>Genetic determinants of endophytism in the Arabidopsis root mycobiome.</title>
        <authorList>
            <person name="Mesny F."/>
            <person name="Miyauchi S."/>
            <person name="Thiergart T."/>
            <person name="Pickel B."/>
            <person name="Atanasova L."/>
            <person name="Karlsson M."/>
            <person name="Huettel B."/>
            <person name="Barry K.W."/>
            <person name="Haridas S."/>
            <person name="Chen C."/>
            <person name="Bauer D."/>
            <person name="Andreopoulos W."/>
            <person name="Pangilinan J."/>
            <person name="LaButti K."/>
            <person name="Riley R."/>
            <person name="Lipzen A."/>
            <person name="Clum A."/>
            <person name="Drula E."/>
            <person name="Henrissat B."/>
            <person name="Kohler A."/>
            <person name="Grigoriev I.V."/>
            <person name="Martin F.M."/>
            <person name="Hacquard S."/>
        </authorList>
    </citation>
    <scope>NUCLEOTIDE SEQUENCE</scope>
    <source>
        <strain evidence="6">MPI-CAGE-AT-0016</strain>
    </source>
</reference>
<feature type="domain" description="HIT-type" evidence="5">
    <location>
        <begin position="312"/>
        <end position="339"/>
    </location>
</feature>
<feature type="compositionally biased region" description="Basic and acidic residues" evidence="4">
    <location>
        <begin position="221"/>
        <end position="236"/>
    </location>
</feature>
<dbReference type="InterPro" id="IPR007529">
    <property type="entry name" value="Znf_HIT"/>
</dbReference>
<dbReference type="GO" id="GO:0008270">
    <property type="term" value="F:zinc ion binding"/>
    <property type="evidence" value="ECO:0007669"/>
    <property type="project" value="UniProtKB-KW"/>
</dbReference>
<dbReference type="InterPro" id="IPR039723">
    <property type="entry name" value="Vps71/ZNHIT1"/>
</dbReference>
<feature type="compositionally biased region" description="Polar residues" evidence="4">
    <location>
        <begin position="173"/>
        <end position="188"/>
    </location>
</feature>
<dbReference type="AlphaFoldDB" id="A0A8K0TCG5"/>
<dbReference type="CDD" id="cd21437">
    <property type="entry name" value="zf-HIT_ZNHIT1_like"/>
    <property type="match status" value="1"/>
</dbReference>
<dbReference type="EMBL" id="JAGPXD010000004">
    <property type="protein sequence ID" value="KAH7359082.1"/>
    <property type="molecule type" value="Genomic_DNA"/>
</dbReference>
<organism evidence="6 7">
    <name type="scientific">Plectosphaerella cucumerina</name>
    <dbReference type="NCBI Taxonomy" id="40658"/>
    <lineage>
        <taxon>Eukaryota</taxon>
        <taxon>Fungi</taxon>
        <taxon>Dikarya</taxon>
        <taxon>Ascomycota</taxon>
        <taxon>Pezizomycotina</taxon>
        <taxon>Sordariomycetes</taxon>
        <taxon>Hypocreomycetidae</taxon>
        <taxon>Glomerellales</taxon>
        <taxon>Plectosphaerellaceae</taxon>
        <taxon>Plectosphaerella</taxon>
    </lineage>
</organism>
<proteinExistence type="predicted"/>
<evidence type="ECO:0000313" key="7">
    <source>
        <dbReference type="Proteomes" id="UP000813385"/>
    </source>
</evidence>
<dbReference type="Proteomes" id="UP000813385">
    <property type="component" value="Unassembled WGS sequence"/>
</dbReference>
<keyword evidence="1" id="KW-0479">Metal-binding</keyword>
<dbReference type="PANTHER" id="PTHR13093">
    <property type="entry name" value="ZINC FINGER HIT DOMAIN CONTAINING PROTEIN 1"/>
    <property type="match status" value="1"/>
</dbReference>
<sequence>MASHNFGVIEVASRKTTSAPGWAYVPDTGANLAAAALQPSNRKRARNQASLISGADLTARQETKVRKDLEALDRDTSRDVNIAIPSSRPGPARGTLLYTVPCLPRHPLTEVVRSVTSKSTPNIRKIIQSQKTFANHLDDYNALVATQGDVDASSQASHHVSKPSHPNQHSKRSNPISQNKKKASTASHGSKRSVSAAKALPDTTDTELGTTLRSRRGGRTGHAEEVELLPSEKQDLEMTDAPESDQAAATSSVTGDKPLALVRAEDHDSLLASIVPELPDRGELDALLNHPPLTYLRARATWGPNDQQYPVRTFCDVCGYWGRVRCTKCGTRVCALDCLEVHREDCITRYGL</sequence>
<dbReference type="GO" id="GO:0006338">
    <property type="term" value="P:chromatin remodeling"/>
    <property type="evidence" value="ECO:0007669"/>
    <property type="project" value="InterPro"/>
</dbReference>
<accession>A0A8K0TCG5</accession>
<dbReference type="Pfam" id="PF04438">
    <property type="entry name" value="zf-HIT"/>
    <property type="match status" value="1"/>
</dbReference>
<feature type="region of interest" description="Disordered" evidence="4">
    <location>
        <begin position="150"/>
        <end position="254"/>
    </location>
</feature>
<keyword evidence="2" id="KW-0863">Zinc-finger</keyword>
<name>A0A8K0TCG5_9PEZI</name>
<evidence type="ECO:0000256" key="4">
    <source>
        <dbReference type="SAM" id="MobiDB-lite"/>
    </source>
</evidence>
<evidence type="ECO:0000259" key="5">
    <source>
        <dbReference type="Pfam" id="PF04438"/>
    </source>
</evidence>
<dbReference type="OrthoDB" id="74807at2759"/>
<gene>
    <name evidence="6" type="ORF">B0T11DRAFT_111765</name>
</gene>
<comment type="caution">
    <text evidence="6">The sequence shown here is derived from an EMBL/GenBank/DDBJ whole genome shotgun (WGS) entry which is preliminary data.</text>
</comment>
<keyword evidence="7" id="KW-1185">Reference proteome</keyword>
<evidence type="ECO:0000256" key="2">
    <source>
        <dbReference type="ARBA" id="ARBA00022771"/>
    </source>
</evidence>
<dbReference type="GO" id="GO:0005634">
    <property type="term" value="C:nucleus"/>
    <property type="evidence" value="ECO:0007669"/>
    <property type="project" value="UniProtKB-ARBA"/>
</dbReference>
<protein>
    <recommendedName>
        <fullName evidence="5">HIT-type domain-containing protein</fullName>
    </recommendedName>
</protein>
<evidence type="ECO:0000313" key="6">
    <source>
        <dbReference type="EMBL" id="KAH7359082.1"/>
    </source>
</evidence>
<evidence type="ECO:0000256" key="1">
    <source>
        <dbReference type="ARBA" id="ARBA00022723"/>
    </source>
</evidence>
<keyword evidence="3" id="KW-0862">Zinc</keyword>